<dbReference type="Pfam" id="PF20841">
    <property type="entry name" value="NtrZ"/>
    <property type="match status" value="1"/>
</dbReference>
<dbReference type="InterPro" id="IPR048887">
    <property type="entry name" value="NtrZ-like"/>
</dbReference>
<evidence type="ECO:0000313" key="1">
    <source>
        <dbReference type="EMBL" id="ANP46315.1"/>
    </source>
</evidence>
<gene>
    <name evidence="1" type="ORF">ATE48_10500</name>
</gene>
<proteinExistence type="predicted"/>
<reference evidence="1 2" key="1">
    <citation type="submission" date="2015-11" db="EMBL/GenBank/DDBJ databases">
        <title>Whole-Genome Sequence of Candidatus Oderbacter manganicum from the National Park Lower Oder Valley, Germany.</title>
        <authorList>
            <person name="Braun B."/>
            <person name="Liere K."/>
            <person name="Szewzyk U."/>
        </authorList>
    </citation>
    <scope>NUCLEOTIDE SEQUENCE [LARGE SCALE GENOMIC DNA]</scope>
    <source>
        <strain evidence="1 2">OTSz_A_272</strain>
    </source>
</reference>
<keyword evidence="2" id="KW-1185">Reference proteome</keyword>
<accession>A0A1B1AID3</accession>
<name>A0A1B1AID3_9PROT</name>
<evidence type="ECO:0000313" key="2">
    <source>
        <dbReference type="Proteomes" id="UP000092498"/>
    </source>
</evidence>
<organism evidence="1 2">
    <name type="scientific">Candidatus Viadribacter manganicus</name>
    <dbReference type="NCBI Taxonomy" id="1759059"/>
    <lineage>
        <taxon>Bacteria</taxon>
        <taxon>Pseudomonadati</taxon>
        <taxon>Pseudomonadota</taxon>
        <taxon>Alphaproteobacteria</taxon>
        <taxon>Hyphomonadales</taxon>
        <taxon>Hyphomonadaceae</taxon>
        <taxon>Candidatus Viadribacter</taxon>
    </lineage>
</organism>
<protein>
    <submittedName>
        <fullName evidence="1">Uncharacterized protein</fullName>
    </submittedName>
</protein>
<sequence>MIAGVAILATAGVAQAQERVPTPVTPAQASESSVPWYQRFTTSNGVTESIAGDQEAGLLAPAWTLSQRWGVTVDVREAQRIERAPDGGHGDQTSVGAYYQFTPNISVGGQFNLETTPAPGVAPVARANEDEPRADVRIESAFRF</sequence>
<dbReference type="InParanoid" id="A0A1B1AID3"/>
<dbReference type="AlphaFoldDB" id="A0A1B1AID3"/>
<dbReference type="Proteomes" id="UP000092498">
    <property type="component" value="Chromosome"/>
</dbReference>
<dbReference type="EMBL" id="CP013244">
    <property type="protein sequence ID" value="ANP46315.1"/>
    <property type="molecule type" value="Genomic_DNA"/>
</dbReference>
<dbReference type="KEGG" id="cbot:ATE48_10500"/>